<evidence type="ECO:0000256" key="16">
    <source>
        <dbReference type="PROSITE-ProRule" id="PRU00047"/>
    </source>
</evidence>
<keyword evidence="11" id="KW-0804">Transcription</keyword>
<evidence type="ECO:0000256" key="7">
    <source>
        <dbReference type="ARBA" id="ARBA00022801"/>
    </source>
</evidence>
<keyword evidence="5 15" id="KW-0507">mRNA processing</keyword>
<evidence type="ECO:0000256" key="13">
    <source>
        <dbReference type="ARBA" id="ARBA00046137"/>
    </source>
</evidence>
<gene>
    <name evidence="19" type="primary">RAT1</name>
    <name evidence="19" type="ORF">MOBT1_001861</name>
</gene>
<dbReference type="GO" id="GO:0008270">
    <property type="term" value="F:zinc ion binding"/>
    <property type="evidence" value="ECO:0007669"/>
    <property type="project" value="UniProtKB-KW"/>
</dbReference>
<dbReference type="PANTHER" id="PTHR12341">
    <property type="entry name" value="5'-&gt;3' EXORIBONUCLEASE"/>
    <property type="match status" value="1"/>
</dbReference>
<dbReference type="Proteomes" id="UP001214603">
    <property type="component" value="Chromosome 3"/>
</dbReference>
<protein>
    <recommendedName>
        <fullName evidence="15">5'-3' exoribonuclease</fullName>
        <ecNumber evidence="15">3.1.13.-</ecNumber>
    </recommendedName>
</protein>
<keyword evidence="10" id="KW-0175">Coiled coil</keyword>
<evidence type="ECO:0000256" key="17">
    <source>
        <dbReference type="SAM" id="MobiDB-lite"/>
    </source>
</evidence>
<dbReference type="InterPro" id="IPR027073">
    <property type="entry name" value="5_3_exoribonuclease"/>
</dbReference>
<name>A0AAF0E0Y2_9BASI</name>
<evidence type="ECO:0000313" key="19">
    <source>
        <dbReference type="EMBL" id="WFD03172.1"/>
    </source>
</evidence>
<comment type="function">
    <text evidence="13">Possesses 5'-&gt;3' exoribonuclease activity. Required for the processing of nuclear mRNA and rRNA precursors. May promote the termination of transcription by RNA polymerase II. Essential for vegetative cell growth and chromosome segregation.</text>
</comment>
<accession>A0AAF0E0Y2</accession>
<dbReference type="InterPro" id="IPR041412">
    <property type="entry name" value="Xrn1_helical"/>
</dbReference>
<dbReference type="Pfam" id="PF17846">
    <property type="entry name" value="XRN_M"/>
    <property type="match status" value="1"/>
</dbReference>
<dbReference type="GO" id="GO:0000956">
    <property type="term" value="P:nuclear-transcribed mRNA catabolic process"/>
    <property type="evidence" value="ECO:0007669"/>
    <property type="project" value="TreeGrafter"/>
</dbReference>
<dbReference type="Gene3D" id="3.40.50.12390">
    <property type="match status" value="2"/>
</dbReference>
<dbReference type="EC" id="3.1.13.-" evidence="15"/>
<comment type="subcellular location">
    <subcellularLocation>
        <location evidence="1">Nucleus</location>
    </subcellularLocation>
</comment>
<feature type="region of interest" description="Disordered" evidence="17">
    <location>
        <begin position="24"/>
        <end position="45"/>
    </location>
</feature>
<keyword evidence="12" id="KW-0539">Nucleus</keyword>
<dbReference type="FunFam" id="3.40.50.12390:FF:000003">
    <property type="entry name" value="5'-3' exoribonuclease"/>
    <property type="match status" value="1"/>
</dbReference>
<evidence type="ECO:0000256" key="15">
    <source>
        <dbReference type="PIRNR" id="PIRNR037239"/>
    </source>
</evidence>
<feature type="compositionally biased region" description="Basic and acidic residues" evidence="17">
    <location>
        <begin position="600"/>
        <end position="622"/>
    </location>
</feature>
<reference evidence="19" key="1">
    <citation type="submission" date="2023-03" db="EMBL/GenBank/DDBJ databases">
        <title>Mating type loci evolution in Malassezia.</title>
        <authorList>
            <person name="Coelho M.A."/>
        </authorList>
    </citation>
    <scope>NUCLEOTIDE SEQUENCE</scope>
    <source>
        <strain evidence="19">CBS 7876</strain>
    </source>
</reference>
<feature type="compositionally biased region" description="Gly residues" evidence="17">
    <location>
        <begin position="946"/>
        <end position="960"/>
    </location>
</feature>
<dbReference type="GO" id="GO:0006364">
    <property type="term" value="P:rRNA processing"/>
    <property type="evidence" value="ECO:0007669"/>
    <property type="project" value="UniProtKB-KW"/>
</dbReference>
<keyword evidence="3" id="KW-0806">Transcription termination</keyword>
<evidence type="ECO:0000259" key="18">
    <source>
        <dbReference type="PROSITE" id="PS50158"/>
    </source>
</evidence>
<dbReference type="Gene3D" id="1.25.40.1050">
    <property type="match status" value="1"/>
</dbReference>
<keyword evidence="20" id="KW-1185">Reference proteome</keyword>
<keyword evidence="16" id="KW-0863">Zinc-finger</keyword>
<evidence type="ECO:0000256" key="6">
    <source>
        <dbReference type="ARBA" id="ARBA00022722"/>
    </source>
</evidence>
<evidence type="ECO:0000256" key="3">
    <source>
        <dbReference type="ARBA" id="ARBA00022472"/>
    </source>
</evidence>
<evidence type="ECO:0000313" key="20">
    <source>
        <dbReference type="Proteomes" id="UP001214603"/>
    </source>
</evidence>
<comment type="subunit">
    <text evidence="14">Interacts with RAI1; the interaction is direct, stabilizes RAT1 protein structure and may stimulate its exoribonuclease activity. The interaction also stimulates RAI1 pyrophosphohydrolase activity, probably by recruiting it to mRNA substrates.</text>
</comment>
<evidence type="ECO:0000256" key="12">
    <source>
        <dbReference type="ARBA" id="ARBA00023242"/>
    </source>
</evidence>
<keyword evidence="7 15" id="KW-0378">Hydrolase</keyword>
<evidence type="ECO:0000256" key="1">
    <source>
        <dbReference type="ARBA" id="ARBA00004123"/>
    </source>
</evidence>
<comment type="similarity">
    <text evidence="2 15">Belongs to the 5'-3' exonuclease family. XRN2/RAT1 subfamily.</text>
</comment>
<dbReference type="GO" id="GO:0006353">
    <property type="term" value="P:DNA-templated transcription termination"/>
    <property type="evidence" value="ECO:0007669"/>
    <property type="project" value="UniProtKB-KW"/>
</dbReference>
<dbReference type="FunFam" id="1.25.40.1050:FF:000002">
    <property type="entry name" value="5'-3' exoribonuclease"/>
    <property type="match status" value="1"/>
</dbReference>
<dbReference type="SMART" id="SM00343">
    <property type="entry name" value="ZnF_C2HC"/>
    <property type="match status" value="1"/>
</dbReference>
<keyword evidence="6 15" id="KW-0540">Nuclease</keyword>
<dbReference type="GO" id="GO:0004534">
    <property type="term" value="F:5'-3' RNA exonuclease activity"/>
    <property type="evidence" value="ECO:0007669"/>
    <property type="project" value="UniProtKB-UniRule"/>
</dbReference>
<dbReference type="InterPro" id="IPR004859">
    <property type="entry name" value="Xrn1_N"/>
</dbReference>
<feature type="compositionally biased region" description="Basic and acidic residues" evidence="17">
    <location>
        <begin position="26"/>
        <end position="35"/>
    </location>
</feature>
<dbReference type="EMBL" id="CP119936">
    <property type="protein sequence ID" value="WFD03172.1"/>
    <property type="molecule type" value="Genomic_DNA"/>
</dbReference>
<feature type="region of interest" description="Disordered" evidence="17">
    <location>
        <begin position="941"/>
        <end position="966"/>
    </location>
</feature>
<evidence type="ECO:0000256" key="4">
    <source>
        <dbReference type="ARBA" id="ARBA00022552"/>
    </source>
</evidence>
<dbReference type="GO" id="GO:0006397">
    <property type="term" value="P:mRNA processing"/>
    <property type="evidence" value="ECO:0007669"/>
    <property type="project" value="UniProtKB-UniRule"/>
</dbReference>
<feature type="region of interest" description="Disordered" evidence="17">
    <location>
        <begin position="548"/>
        <end position="639"/>
    </location>
</feature>
<evidence type="ECO:0000256" key="8">
    <source>
        <dbReference type="ARBA" id="ARBA00022839"/>
    </source>
</evidence>
<evidence type="ECO:0000256" key="14">
    <source>
        <dbReference type="ARBA" id="ARBA00046943"/>
    </source>
</evidence>
<dbReference type="InterPro" id="IPR017151">
    <property type="entry name" value="Xrn2/3/4"/>
</dbReference>
<sequence>MVLPALFRWLSKKYPKIIQSVEEEEPARIPGRDGESVEVPVDISRPNPNGEEFDCLYLDMNGIVHPCTHPEGRPPPQTEEEMMTEVFAYTERVVNMIRPRKLLMMAIDGVAPRAKMNQQRSRRFRSAQDAQILLEQQESELEARKSRGEAGADEVVKRSWDSNAITPGTPFMDLLASSLRFWIAHKLNTDPGWKNLCVVLSDASVPGEGEHKIMDYIRRKRSDPNHDPNMKHVIYGLDADLIMLSLATHEPYFKVLREDVFAQDSKHRGCHRCGQEGHIAANCTAKARGRDEAPKKPEKKPFIFLDVPTLREYLEIELQVPETPFAFDLERAIDDWVFLIFFVGNDFLPHLPSLEIREGAIDTLLQIWKRELPHMGGYVTNNGKVELAHAQYILDGLTQSEDEIFRKRKETEDRQEANARRRRHADEKASGHAQDSGPRLQHGDTEYVAVSKPVEMPAIQPATASGKKGPVMLDGNSMDVVRNRAQIRMANISAADALRQELGQKGKKGTKRAAPSPDAVRKREKVADSETSGDSAVFKLDEDIKVKTESPAEQRADSVTQALEGGAGEARVKPEPGAPGAEDEVPAAKTEEGDVSGSVKAEDAEGVDAVKPEDASDAVKEEADADAEDDEDDDEPDIPPEIKAFERKVNADGTVEYEDTVKLWEPGYRERYYRQKFGVELSDTAFRREVVQAYVEGLCWVLAYYYQGCPSWKWYYPYHYAPFAADFTDIASLRISFDRGEPFRPFEQLMGVLPAASRQNLPAPFQWLMTSEDSEIIDFYPTEFSIDMNGKKMAWQGVALLPFIDEARLLDALRKRYPQLTDDEVRRNTFGRNALFVGSDAELYGALSRLYAKRANGSPEAIDTTRTSKIAGLIAPDPSCVPGSTFYSPLPTQEGMDDIQNDRSISVHYDFPPQRVPHRSVLLRQVRLPRRRLNASDAEFVRRGSRGGARGGGARGGGRPGRGRDREAWGQAMYGRDAQPDYGQGPYGSYGARYGGAGAGPYGAGPYGAGPYGAGAGSYGAGPYGGTPATSGPYGAGPYGAAGYGGAYGSYGGAGPYGSYGGAGPYGGSYGAGPYGGSYGGAGPYGSYGGAGPYGAYGSGAQAGGAYGAAYGAYYGGTPSAYGYPSQPPARGGGRRPYGA</sequence>
<feature type="domain" description="CCHC-type" evidence="18">
    <location>
        <begin position="270"/>
        <end position="283"/>
    </location>
</feature>
<dbReference type="PANTHER" id="PTHR12341:SF41">
    <property type="entry name" value="5'-3' EXORIBONUCLEASE 2"/>
    <property type="match status" value="1"/>
</dbReference>
<dbReference type="FunFam" id="3.40.50.12390:FF:000005">
    <property type="entry name" value="5'-3' exoribonuclease 2"/>
    <property type="match status" value="1"/>
</dbReference>
<dbReference type="GO" id="GO:0003723">
    <property type="term" value="F:RNA binding"/>
    <property type="evidence" value="ECO:0007669"/>
    <property type="project" value="TreeGrafter"/>
</dbReference>
<keyword evidence="16" id="KW-0862">Zinc</keyword>
<evidence type="ECO:0000256" key="10">
    <source>
        <dbReference type="ARBA" id="ARBA00023054"/>
    </source>
</evidence>
<feature type="compositionally biased region" description="Basic and acidic residues" evidence="17">
    <location>
        <begin position="519"/>
        <end position="528"/>
    </location>
</feature>
<evidence type="ECO:0000256" key="9">
    <source>
        <dbReference type="ARBA" id="ARBA00023015"/>
    </source>
</evidence>
<dbReference type="PIRSF" id="PIRSF037239">
    <property type="entry name" value="Exonuclease_Xrn2"/>
    <property type="match status" value="1"/>
</dbReference>
<dbReference type="PROSITE" id="PS50158">
    <property type="entry name" value="ZF_CCHC"/>
    <property type="match status" value="1"/>
</dbReference>
<organism evidence="19 20">
    <name type="scientific">Malassezia obtusa</name>
    <dbReference type="NCBI Taxonomy" id="76774"/>
    <lineage>
        <taxon>Eukaryota</taxon>
        <taxon>Fungi</taxon>
        <taxon>Dikarya</taxon>
        <taxon>Basidiomycota</taxon>
        <taxon>Ustilaginomycotina</taxon>
        <taxon>Malasseziomycetes</taxon>
        <taxon>Malasseziales</taxon>
        <taxon>Malasseziaceae</taxon>
        <taxon>Malassezia</taxon>
    </lineage>
</organism>
<dbReference type="Pfam" id="PF00098">
    <property type="entry name" value="zf-CCHC"/>
    <property type="match status" value="1"/>
</dbReference>
<feature type="region of interest" description="Disordered" evidence="17">
    <location>
        <begin position="502"/>
        <end position="534"/>
    </location>
</feature>
<evidence type="ECO:0000256" key="2">
    <source>
        <dbReference type="ARBA" id="ARBA00006994"/>
    </source>
</evidence>
<proteinExistence type="inferred from homology"/>
<evidence type="ECO:0000256" key="11">
    <source>
        <dbReference type="ARBA" id="ARBA00023163"/>
    </source>
</evidence>
<comment type="function">
    <text evidence="15">Possesses 5'-&gt;3' exoribonuclease activity. May promote termination of transcription by RNA polymerase II.</text>
</comment>
<keyword evidence="16" id="KW-0479">Metal-binding</keyword>
<feature type="compositionally biased region" description="Basic and acidic residues" evidence="17">
    <location>
        <begin position="407"/>
        <end position="430"/>
    </location>
</feature>
<dbReference type="Pfam" id="PF03159">
    <property type="entry name" value="XRN_N"/>
    <property type="match status" value="1"/>
</dbReference>
<keyword evidence="9" id="KW-0805">Transcription regulation</keyword>
<evidence type="ECO:0000256" key="5">
    <source>
        <dbReference type="ARBA" id="ARBA00022664"/>
    </source>
</evidence>
<dbReference type="CDD" id="cd18673">
    <property type="entry name" value="PIN_XRN1-2-like"/>
    <property type="match status" value="1"/>
</dbReference>
<dbReference type="GO" id="GO:0005634">
    <property type="term" value="C:nucleus"/>
    <property type="evidence" value="ECO:0007669"/>
    <property type="project" value="UniProtKB-SubCell"/>
</dbReference>
<feature type="compositionally biased region" description="Acidic residues" evidence="17">
    <location>
        <begin position="623"/>
        <end position="638"/>
    </location>
</feature>
<dbReference type="InterPro" id="IPR001878">
    <property type="entry name" value="Znf_CCHC"/>
</dbReference>
<dbReference type="AlphaFoldDB" id="A0AAF0E0Y2"/>
<keyword evidence="8 15" id="KW-0269">Exonuclease</keyword>
<keyword evidence="4" id="KW-0698">rRNA processing</keyword>
<feature type="region of interest" description="Disordered" evidence="17">
    <location>
        <begin position="407"/>
        <end position="442"/>
    </location>
</feature>